<dbReference type="GO" id="GO:0003887">
    <property type="term" value="F:DNA-directed DNA polymerase activity"/>
    <property type="evidence" value="ECO:0007669"/>
    <property type="project" value="UniProtKB-UniRule"/>
</dbReference>
<keyword evidence="13 16" id="KW-0238">DNA-binding</keyword>
<dbReference type="FunFam" id="3.40.1170.60:FF:000001">
    <property type="entry name" value="DNA polymerase IV"/>
    <property type="match status" value="1"/>
</dbReference>
<accession>A0A6I6F1K9</accession>
<dbReference type="SUPFAM" id="SSF56672">
    <property type="entry name" value="DNA/RNA polymerases"/>
    <property type="match status" value="1"/>
</dbReference>
<feature type="active site" evidence="16">
    <location>
        <position position="104"/>
    </location>
</feature>
<dbReference type="InterPro" id="IPR022880">
    <property type="entry name" value="DNApol_IV"/>
</dbReference>
<evidence type="ECO:0000256" key="4">
    <source>
        <dbReference type="ARBA" id="ARBA00022457"/>
    </source>
</evidence>
<dbReference type="Gene3D" id="3.40.1170.60">
    <property type="match status" value="1"/>
</dbReference>
<evidence type="ECO:0000256" key="7">
    <source>
        <dbReference type="ARBA" id="ARBA00022695"/>
    </source>
</evidence>
<dbReference type="PANTHER" id="PTHR11076:SF33">
    <property type="entry name" value="DNA POLYMERASE KAPPA"/>
    <property type="match status" value="1"/>
</dbReference>
<evidence type="ECO:0000259" key="17">
    <source>
        <dbReference type="PROSITE" id="PS50173"/>
    </source>
</evidence>
<keyword evidence="4 16" id="KW-0515">Mutator protein</keyword>
<dbReference type="SUPFAM" id="SSF100879">
    <property type="entry name" value="Lesion bypass DNA polymerase (Y-family), little finger domain"/>
    <property type="match status" value="1"/>
</dbReference>
<comment type="subunit">
    <text evidence="3 16">Monomer.</text>
</comment>
<evidence type="ECO:0000256" key="3">
    <source>
        <dbReference type="ARBA" id="ARBA00011245"/>
    </source>
</evidence>
<dbReference type="Gene3D" id="1.10.150.20">
    <property type="entry name" value="5' to 3' exonuclease, C-terminal subdomain"/>
    <property type="match status" value="1"/>
</dbReference>
<evidence type="ECO:0000256" key="12">
    <source>
        <dbReference type="ARBA" id="ARBA00022932"/>
    </source>
</evidence>
<dbReference type="FunFam" id="3.30.1490.100:FF:000004">
    <property type="entry name" value="DNA polymerase IV"/>
    <property type="match status" value="1"/>
</dbReference>
<keyword evidence="10 16" id="KW-0227">DNA damage</keyword>
<evidence type="ECO:0000256" key="6">
    <source>
        <dbReference type="ARBA" id="ARBA00022679"/>
    </source>
</evidence>
<comment type="similarity">
    <text evidence="2 16">Belongs to the DNA polymerase type-Y family.</text>
</comment>
<dbReference type="PROSITE" id="PS50173">
    <property type="entry name" value="UMUC"/>
    <property type="match status" value="1"/>
</dbReference>
<dbReference type="Proteomes" id="UP000422764">
    <property type="component" value="Chromosome"/>
</dbReference>
<evidence type="ECO:0000256" key="16">
    <source>
        <dbReference type="HAMAP-Rule" id="MF_01113"/>
    </source>
</evidence>
<dbReference type="InterPro" id="IPR043502">
    <property type="entry name" value="DNA/RNA_pol_sf"/>
</dbReference>
<dbReference type="PANTHER" id="PTHR11076">
    <property type="entry name" value="DNA REPAIR POLYMERASE UMUC / TRANSFERASE FAMILY MEMBER"/>
    <property type="match status" value="1"/>
</dbReference>
<dbReference type="GO" id="GO:0000287">
    <property type="term" value="F:magnesium ion binding"/>
    <property type="evidence" value="ECO:0007669"/>
    <property type="project" value="UniProtKB-UniRule"/>
</dbReference>
<dbReference type="Pfam" id="PF00817">
    <property type="entry name" value="IMS"/>
    <property type="match status" value="1"/>
</dbReference>
<dbReference type="InterPro" id="IPR001126">
    <property type="entry name" value="UmuC"/>
</dbReference>
<dbReference type="CDD" id="cd03586">
    <property type="entry name" value="PolY_Pol_IV_kappa"/>
    <property type="match status" value="1"/>
</dbReference>
<dbReference type="InterPro" id="IPR043128">
    <property type="entry name" value="Rev_trsase/Diguanyl_cyclase"/>
</dbReference>
<comment type="function">
    <text evidence="16">Poorly processive, error-prone DNA polymerase involved in untargeted mutagenesis. Copies undamaged DNA at stalled replication forks, which arise in vivo from mismatched or misaligned primer ends. These misaligned primers can be extended by PolIV. Exhibits no 3'-5' exonuclease (proofreading) activity. May be involved in translesional synthesis, in conjunction with the beta clamp from PolIII.</text>
</comment>
<evidence type="ECO:0000256" key="5">
    <source>
        <dbReference type="ARBA" id="ARBA00022490"/>
    </source>
</evidence>
<dbReference type="GO" id="GO:0042276">
    <property type="term" value="P:error-prone translesion synthesis"/>
    <property type="evidence" value="ECO:0007669"/>
    <property type="project" value="TreeGrafter"/>
</dbReference>
<evidence type="ECO:0000313" key="19">
    <source>
        <dbReference type="Proteomes" id="UP000422764"/>
    </source>
</evidence>
<name>A0A6I6F1K9_9CLOT</name>
<dbReference type="GO" id="GO:0003684">
    <property type="term" value="F:damaged DNA binding"/>
    <property type="evidence" value="ECO:0007669"/>
    <property type="project" value="InterPro"/>
</dbReference>
<feature type="domain" description="UmuC" evidence="17">
    <location>
        <begin position="5"/>
        <end position="182"/>
    </location>
</feature>
<dbReference type="EMBL" id="CP046522">
    <property type="protein sequence ID" value="QGU94637.1"/>
    <property type="molecule type" value="Genomic_DNA"/>
</dbReference>
<keyword evidence="14 16" id="KW-0234">DNA repair</keyword>
<dbReference type="GO" id="GO:0005829">
    <property type="term" value="C:cytosol"/>
    <property type="evidence" value="ECO:0007669"/>
    <property type="project" value="TreeGrafter"/>
</dbReference>
<comment type="cofactor">
    <cofactor evidence="16">
        <name>Mg(2+)</name>
        <dbReference type="ChEBI" id="CHEBI:18420"/>
    </cofactor>
    <text evidence="16">Binds 2 magnesium ions per subunit.</text>
</comment>
<dbReference type="Pfam" id="PF11799">
    <property type="entry name" value="IMS_C"/>
    <property type="match status" value="1"/>
</dbReference>
<keyword evidence="6 16" id="KW-0808">Transferase</keyword>
<dbReference type="AlphaFoldDB" id="A0A6I6F1K9"/>
<gene>
    <name evidence="16" type="primary">dinB</name>
    <name evidence="18" type="ORF">GOM49_05545</name>
</gene>
<evidence type="ECO:0000256" key="8">
    <source>
        <dbReference type="ARBA" id="ARBA00022705"/>
    </source>
</evidence>
<comment type="catalytic activity">
    <reaction evidence="15 16">
        <text>DNA(n) + a 2'-deoxyribonucleoside 5'-triphosphate = DNA(n+1) + diphosphate</text>
        <dbReference type="Rhea" id="RHEA:22508"/>
        <dbReference type="Rhea" id="RHEA-COMP:17339"/>
        <dbReference type="Rhea" id="RHEA-COMP:17340"/>
        <dbReference type="ChEBI" id="CHEBI:33019"/>
        <dbReference type="ChEBI" id="CHEBI:61560"/>
        <dbReference type="ChEBI" id="CHEBI:173112"/>
        <dbReference type="EC" id="2.7.7.7"/>
    </reaction>
</comment>
<comment type="subcellular location">
    <subcellularLocation>
        <location evidence="1 16">Cytoplasm</location>
    </subcellularLocation>
</comment>
<dbReference type="InterPro" id="IPR017961">
    <property type="entry name" value="DNA_pol_Y-fam_little_finger"/>
</dbReference>
<feature type="binding site" evidence="16">
    <location>
        <position position="103"/>
    </location>
    <ligand>
        <name>Mg(2+)</name>
        <dbReference type="ChEBI" id="CHEBI:18420"/>
    </ligand>
</feature>
<keyword evidence="9 16" id="KW-0479">Metal-binding</keyword>
<dbReference type="GO" id="GO:0006261">
    <property type="term" value="P:DNA-templated DNA replication"/>
    <property type="evidence" value="ECO:0007669"/>
    <property type="project" value="UniProtKB-UniRule"/>
</dbReference>
<dbReference type="NCBIfam" id="NF002677">
    <property type="entry name" value="PRK02406.1"/>
    <property type="match status" value="1"/>
</dbReference>
<evidence type="ECO:0000256" key="2">
    <source>
        <dbReference type="ARBA" id="ARBA00010945"/>
    </source>
</evidence>
<keyword evidence="11 16" id="KW-0460">Magnesium</keyword>
<organism evidence="18 19">
    <name type="scientific">Clostridium bovifaecis</name>
    <dbReference type="NCBI Taxonomy" id="2184719"/>
    <lineage>
        <taxon>Bacteria</taxon>
        <taxon>Bacillati</taxon>
        <taxon>Bacillota</taxon>
        <taxon>Clostridia</taxon>
        <taxon>Eubacteriales</taxon>
        <taxon>Clostridiaceae</taxon>
        <taxon>Clostridium</taxon>
    </lineage>
</organism>
<evidence type="ECO:0000256" key="15">
    <source>
        <dbReference type="ARBA" id="ARBA00049244"/>
    </source>
</evidence>
<keyword evidence="8 16" id="KW-0235">DNA replication</keyword>
<dbReference type="Gene3D" id="3.30.70.270">
    <property type="match status" value="1"/>
</dbReference>
<protein>
    <recommendedName>
        <fullName evidence="16">DNA polymerase IV</fullName>
        <shortName evidence="16">Pol IV</shortName>
        <ecNumber evidence="16">2.7.7.7</ecNumber>
    </recommendedName>
</protein>
<keyword evidence="19" id="KW-1185">Reference proteome</keyword>
<dbReference type="HAMAP" id="MF_01113">
    <property type="entry name" value="DNApol_IV"/>
    <property type="match status" value="1"/>
</dbReference>
<dbReference type="GO" id="GO:0009432">
    <property type="term" value="P:SOS response"/>
    <property type="evidence" value="ECO:0007669"/>
    <property type="project" value="TreeGrafter"/>
</dbReference>
<sequence>MEKVIMHVDMDAFFASVEIIDNPKLKGKPVIVGGTSERGVVATCSYEARKYGVRSAMPIYIAKTKCPHGIFIPTRMSRYKEASSEIFKVFSKLTPYVEPISIDEAYLDITESQRAPLELAKYIKDEVRKNTGLTLSVGISFNKFLAKLASDWNKPNGLKVITQDMVPEILFPLSISKVHGLGNKSVKRLNDIGVFTVEELYKLPLEILTEFFGKYGVEIYGRIRGIDKRKVEISRQRKSTGRESTLKRDTDDKDELKKYIRNFCISISKELTNKSISGKTITLKIKTSSFENHTKSKTLPLYISKEEDIYKEACEILDSIELNEKIRLIGVSISSLKESKIEQMTLFDI</sequence>
<evidence type="ECO:0000256" key="9">
    <source>
        <dbReference type="ARBA" id="ARBA00022723"/>
    </source>
</evidence>
<evidence type="ECO:0000313" key="18">
    <source>
        <dbReference type="EMBL" id="QGU94637.1"/>
    </source>
</evidence>
<reference evidence="18 19" key="1">
    <citation type="submission" date="2019-12" db="EMBL/GenBank/DDBJ databases">
        <title>Genome sequenceing of Clostridium bovifaecis.</title>
        <authorList>
            <person name="Yao Y."/>
        </authorList>
    </citation>
    <scope>NUCLEOTIDE SEQUENCE [LARGE SCALE GENOMIC DNA]</scope>
    <source>
        <strain evidence="18 19">BXX</strain>
    </source>
</reference>
<keyword evidence="7 16" id="KW-0548">Nucleotidyltransferase</keyword>
<dbReference type="GO" id="GO:0006281">
    <property type="term" value="P:DNA repair"/>
    <property type="evidence" value="ECO:0007669"/>
    <property type="project" value="UniProtKB-UniRule"/>
</dbReference>
<dbReference type="Gene3D" id="3.30.1490.100">
    <property type="entry name" value="DNA polymerase, Y-family, little finger domain"/>
    <property type="match status" value="1"/>
</dbReference>
<evidence type="ECO:0000256" key="13">
    <source>
        <dbReference type="ARBA" id="ARBA00023125"/>
    </source>
</evidence>
<evidence type="ECO:0000256" key="1">
    <source>
        <dbReference type="ARBA" id="ARBA00004496"/>
    </source>
</evidence>
<dbReference type="InterPro" id="IPR050116">
    <property type="entry name" value="DNA_polymerase-Y"/>
</dbReference>
<proteinExistence type="inferred from homology"/>
<feature type="binding site" evidence="16">
    <location>
        <position position="9"/>
    </location>
    <ligand>
        <name>Mg(2+)</name>
        <dbReference type="ChEBI" id="CHEBI:18420"/>
    </ligand>
</feature>
<keyword evidence="5 16" id="KW-0963">Cytoplasm</keyword>
<evidence type="ECO:0000256" key="10">
    <source>
        <dbReference type="ARBA" id="ARBA00022763"/>
    </source>
</evidence>
<keyword evidence="12 16" id="KW-0239">DNA-directed DNA polymerase</keyword>
<dbReference type="EC" id="2.7.7.7" evidence="16"/>
<dbReference type="InterPro" id="IPR036775">
    <property type="entry name" value="DNA_pol_Y-fam_lit_finger_sf"/>
</dbReference>
<feature type="site" description="Substrate discrimination" evidence="16">
    <location>
        <position position="14"/>
    </location>
</feature>
<dbReference type="NCBIfam" id="NF010731">
    <property type="entry name" value="PRK14133.1"/>
    <property type="match status" value="1"/>
</dbReference>
<evidence type="ECO:0000256" key="11">
    <source>
        <dbReference type="ARBA" id="ARBA00022842"/>
    </source>
</evidence>
<evidence type="ECO:0000256" key="14">
    <source>
        <dbReference type="ARBA" id="ARBA00023204"/>
    </source>
</evidence>